<evidence type="ECO:0000256" key="1">
    <source>
        <dbReference type="SAM" id="MobiDB-lite"/>
    </source>
</evidence>
<accession>A0A9P5D821</accession>
<dbReference type="AlphaFoldDB" id="A0A9P5D821"/>
<sequence length="241" mass="24246">MQFSTILTAMLMGVASAVDVQVVYVGWNPANNKTGKSYWPEKITAKAGSMVQFQFWTGNHTVTQSGFDAPCEAMADGIQSGYMPVDASAADAEIPTYTIMVNDTKPLWFYCAQATHCEEGMSLVINENTTSGKTLASYKTSSAALLDDGTTTGGDAGNGTDTGSGSGTDSGTGTGTGSGTDSGTDSGTGTGTGTTTGDADNVVSGGSNSTTGTDRPQGAGSTLAIPSSMLMLAVGAAFALL</sequence>
<dbReference type="GeneID" id="55966301"/>
<evidence type="ECO:0000256" key="2">
    <source>
        <dbReference type="SAM" id="SignalP"/>
    </source>
</evidence>
<feature type="compositionally biased region" description="Polar residues" evidence="1">
    <location>
        <begin position="204"/>
        <end position="214"/>
    </location>
</feature>
<dbReference type="EMBL" id="JAANYQ010000001">
    <property type="protein sequence ID" value="KAF4126335.1"/>
    <property type="molecule type" value="Genomic_DNA"/>
</dbReference>
<reference evidence="3" key="1">
    <citation type="submission" date="2020-03" db="EMBL/GenBank/DDBJ databases">
        <title>Site-based positive gene gene selection in Geosmithia morbida across the United States reveals a broad range of putative effectors and factors for local host and environmental adapation.</title>
        <authorList>
            <person name="Onufrak A."/>
            <person name="Murdoch R.W."/>
            <person name="Gazis R."/>
            <person name="Huff M."/>
            <person name="Staton M."/>
            <person name="Klingeman W."/>
            <person name="Hadziabdic D."/>
        </authorList>
    </citation>
    <scope>NUCLEOTIDE SEQUENCE</scope>
    <source>
        <strain evidence="3">1262</strain>
    </source>
</reference>
<comment type="caution">
    <text evidence="3">The sequence shown here is derived from an EMBL/GenBank/DDBJ whole genome shotgun (WGS) entry which is preliminary data.</text>
</comment>
<name>A0A9P5D821_9HYPO</name>
<dbReference type="RefSeq" id="XP_035324987.1">
    <property type="nucleotide sequence ID" value="XM_035462057.1"/>
</dbReference>
<dbReference type="OrthoDB" id="2331100at2759"/>
<dbReference type="InterPro" id="IPR052953">
    <property type="entry name" value="Ser-rich/MCO-related"/>
</dbReference>
<keyword evidence="4" id="KW-1185">Reference proteome</keyword>
<protein>
    <recommendedName>
        <fullName evidence="5">Extracellular serine-rich protein</fullName>
    </recommendedName>
</protein>
<organism evidence="3 4">
    <name type="scientific">Geosmithia morbida</name>
    <dbReference type="NCBI Taxonomy" id="1094350"/>
    <lineage>
        <taxon>Eukaryota</taxon>
        <taxon>Fungi</taxon>
        <taxon>Dikarya</taxon>
        <taxon>Ascomycota</taxon>
        <taxon>Pezizomycotina</taxon>
        <taxon>Sordariomycetes</taxon>
        <taxon>Hypocreomycetidae</taxon>
        <taxon>Hypocreales</taxon>
        <taxon>Bionectriaceae</taxon>
        <taxon>Geosmithia</taxon>
    </lineage>
</organism>
<dbReference type="InterPro" id="IPR008972">
    <property type="entry name" value="Cupredoxin"/>
</dbReference>
<dbReference type="SUPFAM" id="SSF49503">
    <property type="entry name" value="Cupredoxins"/>
    <property type="match status" value="1"/>
</dbReference>
<proteinExistence type="predicted"/>
<evidence type="ECO:0000313" key="4">
    <source>
        <dbReference type="Proteomes" id="UP000749293"/>
    </source>
</evidence>
<dbReference type="PANTHER" id="PTHR34883:SF17">
    <property type="entry name" value="CUPREDOXIN"/>
    <property type="match status" value="1"/>
</dbReference>
<dbReference type="CDD" id="cd00920">
    <property type="entry name" value="Cupredoxin"/>
    <property type="match status" value="1"/>
</dbReference>
<gene>
    <name evidence="3" type="ORF">GMORB2_0071</name>
</gene>
<dbReference type="PANTHER" id="PTHR34883">
    <property type="entry name" value="SERINE-RICH PROTEIN, PUTATIVE-RELATED-RELATED"/>
    <property type="match status" value="1"/>
</dbReference>
<dbReference type="Proteomes" id="UP000749293">
    <property type="component" value="Unassembled WGS sequence"/>
</dbReference>
<feature type="region of interest" description="Disordered" evidence="1">
    <location>
        <begin position="149"/>
        <end position="222"/>
    </location>
</feature>
<dbReference type="Gene3D" id="2.60.40.420">
    <property type="entry name" value="Cupredoxins - blue copper proteins"/>
    <property type="match status" value="1"/>
</dbReference>
<feature type="compositionally biased region" description="Gly residues" evidence="1">
    <location>
        <begin position="151"/>
        <end position="194"/>
    </location>
</feature>
<keyword evidence="2" id="KW-0732">Signal</keyword>
<feature type="signal peptide" evidence="2">
    <location>
        <begin position="1"/>
        <end position="17"/>
    </location>
</feature>
<feature type="chain" id="PRO_5040327926" description="Extracellular serine-rich protein" evidence="2">
    <location>
        <begin position="18"/>
        <end position="241"/>
    </location>
</feature>
<evidence type="ECO:0000313" key="3">
    <source>
        <dbReference type="EMBL" id="KAF4126335.1"/>
    </source>
</evidence>
<evidence type="ECO:0008006" key="5">
    <source>
        <dbReference type="Google" id="ProtNLM"/>
    </source>
</evidence>